<dbReference type="AlphaFoldDB" id="A0AAD0X727"/>
<name>A0AAD0X727_9LACO</name>
<reference evidence="1 2" key="1">
    <citation type="submission" date="2018-10" db="EMBL/GenBank/DDBJ databases">
        <title>Genome seuquencing of Lactobacillus species.</title>
        <authorList>
            <person name="Baek C."/>
            <person name="Yi H."/>
        </authorList>
    </citation>
    <scope>NUCLEOTIDE SEQUENCE [LARGE SCALE GENOMIC DNA]</scope>
    <source>
        <strain evidence="1 2">DSM 10667</strain>
    </source>
</reference>
<proteinExistence type="predicted"/>
<sequence length="84" mass="9598">MIVLFRPPGLGDNCWNVSRRRFEPVPNPPGLKYESYSKPEAAHFRLRIIWLLSIVTQPLQSLACVGARVEAEHCLANGLMRSWH</sequence>
<gene>
    <name evidence="1" type="ORF">LP667_03265</name>
</gene>
<dbReference type="Proteomes" id="UP000277896">
    <property type="component" value="Chromosome"/>
</dbReference>
<organism evidence="1 2">
    <name type="scientific">Lactiplantibacillus paraplantarum</name>
    <dbReference type="NCBI Taxonomy" id="60520"/>
    <lineage>
        <taxon>Bacteria</taxon>
        <taxon>Bacillati</taxon>
        <taxon>Bacillota</taxon>
        <taxon>Bacilli</taxon>
        <taxon>Lactobacillales</taxon>
        <taxon>Lactobacillaceae</taxon>
        <taxon>Lactiplantibacillus</taxon>
    </lineage>
</organism>
<accession>A0AAD0X727</accession>
<protein>
    <submittedName>
        <fullName evidence="1">Uncharacterized protein</fullName>
    </submittedName>
</protein>
<dbReference type="EMBL" id="CP032744">
    <property type="protein sequence ID" value="AYJ37910.1"/>
    <property type="molecule type" value="Genomic_DNA"/>
</dbReference>
<evidence type="ECO:0000313" key="2">
    <source>
        <dbReference type="Proteomes" id="UP000277896"/>
    </source>
</evidence>
<evidence type="ECO:0000313" key="1">
    <source>
        <dbReference type="EMBL" id="AYJ37910.1"/>
    </source>
</evidence>